<gene>
    <name evidence="2" type="ORF">BOKJ2_LOCUS65</name>
</gene>
<comment type="caution">
    <text evidence="2">The sequence shown here is derived from an EMBL/GenBank/DDBJ whole genome shotgun (WGS) entry which is preliminary data.</text>
</comment>
<dbReference type="GO" id="GO:0000381">
    <property type="term" value="P:regulation of alternative mRNA splicing, via spliceosome"/>
    <property type="evidence" value="ECO:0007669"/>
    <property type="project" value="TreeGrafter"/>
</dbReference>
<keyword evidence="3" id="KW-1185">Reference proteome</keyword>
<dbReference type="Gene3D" id="3.30.1370.10">
    <property type="entry name" value="K Homology domain, type 1"/>
    <property type="match status" value="1"/>
</dbReference>
<dbReference type="InterPro" id="IPR036612">
    <property type="entry name" value="KH_dom_type_1_sf"/>
</dbReference>
<protein>
    <recommendedName>
        <fullName evidence="4">K Homology domain-containing protein</fullName>
    </recommendedName>
</protein>
<evidence type="ECO:0000313" key="2">
    <source>
        <dbReference type="EMBL" id="CAD5205381.1"/>
    </source>
</evidence>
<feature type="region of interest" description="Disordered" evidence="1">
    <location>
        <begin position="287"/>
        <end position="384"/>
    </location>
</feature>
<organism evidence="2 3">
    <name type="scientific">Bursaphelenchus okinawaensis</name>
    <dbReference type="NCBI Taxonomy" id="465554"/>
    <lineage>
        <taxon>Eukaryota</taxon>
        <taxon>Metazoa</taxon>
        <taxon>Ecdysozoa</taxon>
        <taxon>Nematoda</taxon>
        <taxon>Chromadorea</taxon>
        <taxon>Rhabditida</taxon>
        <taxon>Tylenchina</taxon>
        <taxon>Tylenchomorpha</taxon>
        <taxon>Aphelenchoidea</taxon>
        <taxon>Aphelenchoididae</taxon>
        <taxon>Bursaphelenchus</taxon>
    </lineage>
</organism>
<dbReference type="AlphaFoldDB" id="A0A811JPU4"/>
<feature type="compositionally biased region" description="Basic and acidic residues" evidence="1">
    <location>
        <begin position="287"/>
        <end position="342"/>
    </location>
</feature>
<dbReference type="GO" id="GO:0005634">
    <property type="term" value="C:nucleus"/>
    <property type="evidence" value="ECO:0007669"/>
    <property type="project" value="TreeGrafter"/>
</dbReference>
<feature type="compositionally biased region" description="Basic and acidic residues" evidence="1">
    <location>
        <begin position="19"/>
        <end position="51"/>
    </location>
</feature>
<sequence length="384" mass="43665">MKDYSDPLPGSWGRSASSYREDPSYGRDLREVDYRQSRDEYETRPRLDYDYSRTSPPRTQSFREERDYSDRKRTYDSAGKEPSFYTKKFPRMDDGRFSAAQGGSQLLQEETRRCLSEISQELAVIEQSPEIRSLPHTHRIVREEVENITSNTNVDWLDVESDKFNIRVYKRVLLPSSRIPGSNVVGKIMGAGGSTLKLICTKYKTAISVCGAGSRKDPKDEERLLQTGDPQYQHLNFPLHAEITTTGPPHLAYSRVADVLTILHLCCTTDEPFEYNGIRFESYGKRRESDGKYKSYKGDHDDRSRDRSTRGTRPRQDSESSRSRRDEPEFSRERSRDRDSDRGSTGGRGSGRGGRGGRGRGASRGGGFVPRGNGRGRGGFVPRR</sequence>
<dbReference type="PANTHER" id="PTHR11208">
    <property type="entry name" value="RNA-BINDING PROTEIN RELATED"/>
    <property type="match status" value="1"/>
</dbReference>
<dbReference type="GO" id="GO:0003729">
    <property type="term" value="F:mRNA binding"/>
    <property type="evidence" value="ECO:0007669"/>
    <property type="project" value="TreeGrafter"/>
</dbReference>
<dbReference type="Proteomes" id="UP000614601">
    <property type="component" value="Unassembled WGS sequence"/>
</dbReference>
<accession>A0A811JPU4</accession>
<dbReference type="SUPFAM" id="SSF54791">
    <property type="entry name" value="Eukaryotic type KH-domain (KH-domain type I)"/>
    <property type="match status" value="1"/>
</dbReference>
<evidence type="ECO:0000313" key="3">
    <source>
        <dbReference type="Proteomes" id="UP000614601"/>
    </source>
</evidence>
<dbReference type="EMBL" id="CAJFCW020000001">
    <property type="protein sequence ID" value="CAG9077060.1"/>
    <property type="molecule type" value="Genomic_DNA"/>
</dbReference>
<feature type="compositionally biased region" description="Basic and acidic residues" evidence="1">
    <location>
        <begin position="61"/>
        <end position="79"/>
    </location>
</feature>
<dbReference type="EMBL" id="CAJFDH010000001">
    <property type="protein sequence ID" value="CAD5205381.1"/>
    <property type="molecule type" value="Genomic_DNA"/>
</dbReference>
<dbReference type="Proteomes" id="UP000783686">
    <property type="component" value="Unassembled WGS sequence"/>
</dbReference>
<evidence type="ECO:0000256" key="1">
    <source>
        <dbReference type="SAM" id="MobiDB-lite"/>
    </source>
</evidence>
<feature type="region of interest" description="Disordered" evidence="1">
    <location>
        <begin position="1"/>
        <end position="87"/>
    </location>
</feature>
<dbReference type="InterPro" id="IPR045071">
    <property type="entry name" value="BBP-like"/>
</dbReference>
<dbReference type="PANTHER" id="PTHR11208:SF42">
    <property type="entry name" value="QUAKING RELATED 54B, ISOFORM E"/>
    <property type="match status" value="1"/>
</dbReference>
<proteinExistence type="predicted"/>
<name>A0A811JPU4_9BILA</name>
<feature type="compositionally biased region" description="Gly residues" evidence="1">
    <location>
        <begin position="344"/>
        <end position="384"/>
    </location>
</feature>
<dbReference type="OrthoDB" id="6777263at2759"/>
<reference evidence="2" key="1">
    <citation type="submission" date="2020-09" db="EMBL/GenBank/DDBJ databases">
        <authorList>
            <person name="Kikuchi T."/>
        </authorList>
    </citation>
    <scope>NUCLEOTIDE SEQUENCE</scope>
    <source>
        <strain evidence="2">SH1</strain>
    </source>
</reference>
<evidence type="ECO:0008006" key="4">
    <source>
        <dbReference type="Google" id="ProtNLM"/>
    </source>
</evidence>